<protein>
    <submittedName>
        <fullName evidence="2">Uncharacterized protein</fullName>
    </submittedName>
</protein>
<keyword evidence="3" id="KW-1185">Reference proteome</keyword>
<sequence length="229" mass="24326">MAGLKPNKGVMLSDLLITRLNLRAVRCGNAMTRRNRSANRASRCAGLVAVVILASLPYSSALSLPSGDPAPGRSPGPPARDPQGDLQNARRKYAELNAELDAAIDAEGYGETTTDYYETTTAGYAGGDKIVDACAYARIPSDIGDIVTLSESDSDVNLTVGHAVFDAGELVRAVVYDAHAPNLLAIGDLNSSKHVDVERQQIDRRRSGTEGIANEQSGLRQRSTSKTAR</sequence>
<name>A0ABN8HP50_9NEOP</name>
<dbReference type="Proteomes" id="UP000837857">
    <property type="component" value="Chromosome 11"/>
</dbReference>
<gene>
    <name evidence="2" type="ORF">IPOD504_LOCUS1572</name>
</gene>
<proteinExistence type="predicted"/>
<evidence type="ECO:0000256" key="1">
    <source>
        <dbReference type="SAM" id="MobiDB-lite"/>
    </source>
</evidence>
<feature type="region of interest" description="Disordered" evidence="1">
    <location>
        <begin position="200"/>
        <end position="229"/>
    </location>
</feature>
<feature type="non-terminal residue" evidence="2">
    <location>
        <position position="1"/>
    </location>
</feature>
<dbReference type="EMBL" id="OW152823">
    <property type="protein sequence ID" value="CAH2039240.1"/>
    <property type="molecule type" value="Genomic_DNA"/>
</dbReference>
<organism evidence="2 3">
    <name type="scientific">Iphiclides podalirius</name>
    <name type="common">scarce swallowtail</name>
    <dbReference type="NCBI Taxonomy" id="110791"/>
    <lineage>
        <taxon>Eukaryota</taxon>
        <taxon>Metazoa</taxon>
        <taxon>Ecdysozoa</taxon>
        <taxon>Arthropoda</taxon>
        <taxon>Hexapoda</taxon>
        <taxon>Insecta</taxon>
        <taxon>Pterygota</taxon>
        <taxon>Neoptera</taxon>
        <taxon>Endopterygota</taxon>
        <taxon>Lepidoptera</taxon>
        <taxon>Glossata</taxon>
        <taxon>Ditrysia</taxon>
        <taxon>Papilionoidea</taxon>
        <taxon>Papilionidae</taxon>
        <taxon>Papilioninae</taxon>
        <taxon>Iphiclides</taxon>
    </lineage>
</organism>
<evidence type="ECO:0000313" key="2">
    <source>
        <dbReference type="EMBL" id="CAH2039240.1"/>
    </source>
</evidence>
<feature type="region of interest" description="Disordered" evidence="1">
    <location>
        <begin position="64"/>
        <end position="86"/>
    </location>
</feature>
<evidence type="ECO:0000313" key="3">
    <source>
        <dbReference type="Proteomes" id="UP000837857"/>
    </source>
</evidence>
<accession>A0ABN8HP50</accession>
<feature type="compositionally biased region" description="Polar residues" evidence="1">
    <location>
        <begin position="214"/>
        <end position="229"/>
    </location>
</feature>
<reference evidence="2" key="1">
    <citation type="submission" date="2022-03" db="EMBL/GenBank/DDBJ databases">
        <authorList>
            <person name="Martin H S."/>
        </authorList>
    </citation>
    <scope>NUCLEOTIDE SEQUENCE</scope>
</reference>